<dbReference type="Pfam" id="PF06115">
    <property type="entry name" value="DUF956"/>
    <property type="match status" value="1"/>
</dbReference>
<dbReference type="InterPro" id="IPR010360">
    <property type="entry name" value="DUF956"/>
</dbReference>
<evidence type="ECO:0000313" key="1">
    <source>
        <dbReference type="EMBL" id="HJG31655.1"/>
    </source>
</evidence>
<dbReference type="AlphaFoldDB" id="A0A921IQ99"/>
<name>A0A921IQ99_9ACTN</name>
<sequence>MAAKRDEGMLNAKVELAVQASVSAGVLLPRRGLLLAGERGVEFRARDGRGYIQIPWEHVGCVRVDLYGRTVRGVEFAVEDNRRFMFLVSDGVELVRLLNRRLGRAKLVPARHALSALQRK</sequence>
<protein>
    <submittedName>
        <fullName evidence="1">DUF956 family protein</fullName>
    </submittedName>
</protein>
<reference evidence="1" key="1">
    <citation type="journal article" date="2021" name="PeerJ">
        <title>Extensive microbial diversity within the chicken gut microbiome revealed by metagenomics and culture.</title>
        <authorList>
            <person name="Gilroy R."/>
            <person name="Ravi A."/>
            <person name="Getino M."/>
            <person name="Pursley I."/>
            <person name="Horton D.L."/>
            <person name="Alikhan N.F."/>
            <person name="Baker D."/>
            <person name="Gharbi K."/>
            <person name="Hall N."/>
            <person name="Watson M."/>
            <person name="Adriaenssens E.M."/>
            <person name="Foster-Nyarko E."/>
            <person name="Jarju S."/>
            <person name="Secka A."/>
            <person name="Antonio M."/>
            <person name="Oren A."/>
            <person name="Chaudhuri R.R."/>
            <person name="La Ragione R."/>
            <person name="Hildebrand F."/>
            <person name="Pallen M.J."/>
        </authorList>
    </citation>
    <scope>NUCLEOTIDE SEQUENCE</scope>
    <source>
        <strain evidence="1">ChiGjej2B2-7701</strain>
    </source>
</reference>
<proteinExistence type="predicted"/>
<comment type="caution">
    <text evidence="1">The sequence shown here is derived from an EMBL/GenBank/DDBJ whole genome shotgun (WGS) entry which is preliminary data.</text>
</comment>
<accession>A0A921IQ99</accession>
<organism evidence="1 2">
    <name type="scientific">Collinsella ihumii</name>
    <dbReference type="NCBI Taxonomy" id="1720204"/>
    <lineage>
        <taxon>Bacteria</taxon>
        <taxon>Bacillati</taxon>
        <taxon>Actinomycetota</taxon>
        <taxon>Coriobacteriia</taxon>
        <taxon>Coriobacteriales</taxon>
        <taxon>Coriobacteriaceae</taxon>
        <taxon>Collinsella</taxon>
    </lineage>
</organism>
<gene>
    <name evidence="1" type="ORF">K8U80_09740</name>
</gene>
<reference evidence="1" key="2">
    <citation type="submission" date="2021-09" db="EMBL/GenBank/DDBJ databases">
        <authorList>
            <person name="Gilroy R."/>
        </authorList>
    </citation>
    <scope>NUCLEOTIDE SEQUENCE</scope>
    <source>
        <strain evidence="1">ChiGjej2B2-7701</strain>
    </source>
</reference>
<dbReference type="Proteomes" id="UP000746751">
    <property type="component" value="Unassembled WGS sequence"/>
</dbReference>
<evidence type="ECO:0000313" key="2">
    <source>
        <dbReference type="Proteomes" id="UP000746751"/>
    </source>
</evidence>
<dbReference type="EMBL" id="DYVF01000058">
    <property type="protein sequence ID" value="HJG31655.1"/>
    <property type="molecule type" value="Genomic_DNA"/>
</dbReference>